<reference evidence="4 5" key="1">
    <citation type="submission" date="2023-08" db="EMBL/GenBank/DDBJ databases">
        <title>The draft genome sequence of Paracraurococcus sp. LOR1-02.</title>
        <authorList>
            <person name="Kingkaew E."/>
            <person name="Tanasupawat S."/>
        </authorList>
    </citation>
    <scope>NUCLEOTIDE SEQUENCE [LARGE SCALE GENOMIC DNA]</scope>
    <source>
        <strain evidence="4 5">LOR1-02</strain>
    </source>
</reference>
<protein>
    <submittedName>
        <fullName evidence="4">Zinc-ribbon domain-containing protein</fullName>
    </submittedName>
</protein>
<feature type="transmembrane region" description="Helical" evidence="2">
    <location>
        <begin position="92"/>
        <end position="115"/>
    </location>
</feature>
<evidence type="ECO:0000259" key="3">
    <source>
        <dbReference type="Pfam" id="PF13717"/>
    </source>
</evidence>
<dbReference type="NCBIfam" id="TIGR02098">
    <property type="entry name" value="MJ0042_CXXC"/>
    <property type="match status" value="1"/>
</dbReference>
<dbReference type="Pfam" id="PF13717">
    <property type="entry name" value="Zn_ribbon_4"/>
    <property type="match status" value="1"/>
</dbReference>
<keyword evidence="2" id="KW-0472">Membrane</keyword>
<gene>
    <name evidence="4" type="ORF">Q7A36_11360</name>
</gene>
<dbReference type="InterPro" id="IPR011723">
    <property type="entry name" value="Znf/thioredoxin_put"/>
</dbReference>
<keyword evidence="2" id="KW-1133">Transmembrane helix</keyword>
<evidence type="ECO:0000313" key="5">
    <source>
        <dbReference type="Proteomes" id="UP001243009"/>
    </source>
</evidence>
<comment type="caution">
    <text evidence="4">The sequence shown here is derived from an EMBL/GenBank/DDBJ whole genome shotgun (WGS) entry which is preliminary data.</text>
</comment>
<feature type="region of interest" description="Disordered" evidence="1">
    <location>
        <begin position="38"/>
        <end position="89"/>
    </location>
</feature>
<sequence length="139" mass="14498">MRISCPACEATYEVPDRLIGTGRTLRCKACRHAWHVGPATPAAAPEPAPAPPAPPPAQRTDLPPPVATRPRPPQPIEPPLPRTESPPPRAGAALAAAWIGSILAVAGMVAALWVFRAEVVAAWPPAARLFALLDQAPAP</sequence>
<feature type="compositionally biased region" description="Pro residues" evidence="1">
    <location>
        <begin position="44"/>
        <end position="89"/>
    </location>
</feature>
<feature type="domain" description="Zinc finger/thioredoxin putative" evidence="3">
    <location>
        <begin position="1"/>
        <end position="34"/>
    </location>
</feature>
<dbReference type="RefSeq" id="WP_305103806.1">
    <property type="nucleotide sequence ID" value="NZ_JAUTWS010000009.1"/>
</dbReference>
<accession>A0ABT9DYF3</accession>
<proteinExistence type="predicted"/>
<keyword evidence="5" id="KW-1185">Reference proteome</keyword>
<evidence type="ECO:0000313" key="4">
    <source>
        <dbReference type="EMBL" id="MDO9708940.1"/>
    </source>
</evidence>
<evidence type="ECO:0000256" key="1">
    <source>
        <dbReference type="SAM" id="MobiDB-lite"/>
    </source>
</evidence>
<dbReference type="EMBL" id="JAUTWS010000009">
    <property type="protein sequence ID" value="MDO9708940.1"/>
    <property type="molecule type" value="Genomic_DNA"/>
</dbReference>
<evidence type="ECO:0000256" key="2">
    <source>
        <dbReference type="SAM" id="Phobius"/>
    </source>
</evidence>
<keyword evidence="2" id="KW-0812">Transmembrane</keyword>
<dbReference type="Proteomes" id="UP001243009">
    <property type="component" value="Unassembled WGS sequence"/>
</dbReference>
<organism evidence="4 5">
    <name type="scientific">Paracraurococcus lichenis</name>
    <dbReference type="NCBI Taxonomy" id="3064888"/>
    <lineage>
        <taxon>Bacteria</taxon>
        <taxon>Pseudomonadati</taxon>
        <taxon>Pseudomonadota</taxon>
        <taxon>Alphaproteobacteria</taxon>
        <taxon>Acetobacterales</taxon>
        <taxon>Roseomonadaceae</taxon>
        <taxon>Paracraurococcus</taxon>
    </lineage>
</organism>
<name>A0ABT9DYF3_9PROT</name>